<feature type="domain" description="AntA/AntB antirepressor" evidence="3">
    <location>
        <begin position="39"/>
        <end position="108"/>
    </location>
</feature>
<dbReference type="Pfam" id="PF08346">
    <property type="entry name" value="AntA"/>
    <property type="match status" value="1"/>
</dbReference>
<organism evidence="4 5">
    <name type="scientific">Metarhizobium album</name>
    <dbReference type="NCBI Taxonomy" id="2182425"/>
    <lineage>
        <taxon>Bacteria</taxon>
        <taxon>Pseudomonadati</taxon>
        <taxon>Pseudomonadota</taxon>
        <taxon>Alphaproteobacteria</taxon>
        <taxon>Hyphomicrobiales</taxon>
        <taxon>Rhizobiaceae</taxon>
        <taxon>Metarhizobium</taxon>
    </lineage>
</organism>
<proteinExistence type="predicted"/>
<dbReference type="RefSeq" id="WP_109457266.1">
    <property type="nucleotide sequence ID" value="NZ_QFBC01000002.1"/>
</dbReference>
<gene>
    <name evidence="4" type="ORF">DEM27_05845</name>
</gene>
<name>A0A2U2DV09_9HYPH</name>
<reference evidence="4 5" key="1">
    <citation type="submission" date="2018-05" db="EMBL/GenBank/DDBJ databases">
        <title>The draft genome of strain NS-104.</title>
        <authorList>
            <person name="Hang P."/>
            <person name="Jiang J."/>
        </authorList>
    </citation>
    <scope>NUCLEOTIDE SEQUENCE [LARGE SCALE GENOMIC DNA]</scope>
    <source>
        <strain evidence="4 5">NS-104</strain>
    </source>
</reference>
<feature type="coiled-coil region" evidence="1">
    <location>
        <begin position="140"/>
        <end position="180"/>
    </location>
</feature>
<dbReference type="Proteomes" id="UP000245252">
    <property type="component" value="Unassembled WGS sequence"/>
</dbReference>
<dbReference type="AlphaFoldDB" id="A0A2U2DV09"/>
<dbReference type="InterPro" id="IPR013557">
    <property type="entry name" value="AntA/B_antirep"/>
</dbReference>
<evidence type="ECO:0000259" key="3">
    <source>
        <dbReference type="Pfam" id="PF08346"/>
    </source>
</evidence>
<dbReference type="EMBL" id="QFBC01000002">
    <property type="protein sequence ID" value="PWE57163.1"/>
    <property type="molecule type" value="Genomic_DNA"/>
</dbReference>
<accession>A0A2U2DV09</accession>
<evidence type="ECO:0000313" key="4">
    <source>
        <dbReference type="EMBL" id="PWE57163.1"/>
    </source>
</evidence>
<feature type="region of interest" description="Disordered" evidence="2">
    <location>
        <begin position="1"/>
        <end position="24"/>
    </location>
</feature>
<sequence>MDSQSNSTPVPTVQIGEEQNTPLPKVMDGNIGGHLVKAVDGREVHRFLQSKKDYSSWMKDRIKKYGFVANIDYVVFTQIGENPSGGRPATEYLLSIGMGKELGMIDRSARGREIRKYFIAIEERQNAQSARPISLAEMALQNAQALVDMERRQAEQLTELVAQRADITAAREDIAEIKQAHTVLPKMPSDCEGIERIRARMNDLYKLSVPVVDKIMRDSPLAPTIRVLVRNPHAEGVHNAGFAKKEVSAIFKRFVSECVHSAGKLYTHPYIVGRFQLVKGGDE</sequence>
<feature type="compositionally biased region" description="Polar residues" evidence="2">
    <location>
        <begin position="1"/>
        <end position="22"/>
    </location>
</feature>
<keyword evidence="5" id="KW-1185">Reference proteome</keyword>
<protein>
    <recommendedName>
        <fullName evidence="3">AntA/AntB antirepressor domain-containing protein</fullName>
    </recommendedName>
</protein>
<evidence type="ECO:0000256" key="1">
    <source>
        <dbReference type="SAM" id="Coils"/>
    </source>
</evidence>
<evidence type="ECO:0000256" key="2">
    <source>
        <dbReference type="SAM" id="MobiDB-lite"/>
    </source>
</evidence>
<comment type="caution">
    <text evidence="4">The sequence shown here is derived from an EMBL/GenBank/DDBJ whole genome shotgun (WGS) entry which is preliminary data.</text>
</comment>
<keyword evidence="1" id="KW-0175">Coiled coil</keyword>
<dbReference type="OrthoDB" id="8410826at2"/>
<evidence type="ECO:0000313" key="5">
    <source>
        <dbReference type="Proteomes" id="UP000245252"/>
    </source>
</evidence>